<dbReference type="InterPro" id="IPR003673">
    <property type="entry name" value="CoA-Trfase_fam_III"/>
</dbReference>
<dbReference type="GO" id="GO:0016740">
    <property type="term" value="F:transferase activity"/>
    <property type="evidence" value="ECO:0007669"/>
    <property type="project" value="UniProtKB-KW"/>
</dbReference>
<keyword evidence="2" id="KW-1185">Reference proteome</keyword>
<evidence type="ECO:0000313" key="2">
    <source>
        <dbReference type="Proteomes" id="UP000240424"/>
    </source>
</evidence>
<dbReference type="Pfam" id="PF02515">
    <property type="entry name" value="CoA_transf_3"/>
    <property type="match status" value="1"/>
</dbReference>
<dbReference type="InterPro" id="IPR023606">
    <property type="entry name" value="CoA-Trfase_III_dom_1_sf"/>
</dbReference>
<proteinExistence type="predicted"/>
<dbReference type="RefSeq" id="WP_077080035.1">
    <property type="nucleotide sequence ID" value="NZ_FUEZ01000004.1"/>
</dbReference>
<dbReference type="EMBL" id="FUEZ01000004">
    <property type="protein sequence ID" value="SPM41419.1"/>
    <property type="molecule type" value="Genomic_DNA"/>
</dbReference>
<dbReference type="Proteomes" id="UP000240424">
    <property type="component" value="Unassembled WGS sequence"/>
</dbReference>
<dbReference type="AlphaFoldDB" id="A0A2U3PCE6"/>
<dbReference type="STRING" id="1841861.GCA_900157365_01944"/>
<dbReference type="PANTHER" id="PTHR48228">
    <property type="entry name" value="SUCCINYL-COA--D-CITRAMALATE COA-TRANSFERASE"/>
    <property type="match status" value="1"/>
</dbReference>
<name>A0A2U3PCE6_9MYCO</name>
<reference evidence="1 2" key="1">
    <citation type="submission" date="2017-01" db="EMBL/GenBank/DDBJ databases">
        <authorList>
            <consortium name="Urmite Genomes"/>
        </authorList>
    </citation>
    <scope>NUCLEOTIDE SEQUENCE [LARGE SCALE GENOMIC DNA]</scope>
    <source>
        <strain evidence="1 2">AB215</strain>
    </source>
</reference>
<dbReference type="InterPro" id="IPR044855">
    <property type="entry name" value="CoA-Trfase_III_dom3_sf"/>
</dbReference>
<dbReference type="Gene3D" id="3.30.1540.10">
    <property type="entry name" value="formyl-coa transferase, domain 3"/>
    <property type="match status" value="1"/>
</dbReference>
<organism evidence="1 2">
    <name type="scientific">Mycobacterium numidiamassiliense</name>
    <dbReference type="NCBI Taxonomy" id="1841861"/>
    <lineage>
        <taxon>Bacteria</taxon>
        <taxon>Bacillati</taxon>
        <taxon>Actinomycetota</taxon>
        <taxon>Actinomycetes</taxon>
        <taxon>Mycobacteriales</taxon>
        <taxon>Mycobacteriaceae</taxon>
        <taxon>Mycobacterium</taxon>
    </lineage>
</organism>
<dbReference type="OrthoDB" id="9797653at2"/>
<keyword evidence="1" id="KW-0808">Transferase</keyword>
<gene>
    <name evidence="1" type="ORF">MNAB215_3624</name>
</gene>
<dbReference type="InterPro" id="IPR050509">
    <property type="entry name" value="CoA-transferase_III"/>
</dbReference>
<evidence type="ECO:0000313" key="1">
    <source>
        <dbReference type="EMBL" id="SPM41419.1"/>
    </source>
</evidence>
<protein>
    <submittedName>
        <fullName evidence="1">Crotonobetainyl-CoA:carnitine CoA-transferase CaiB and related acyl-CoA transferases</fullName>
    </submittedName>
</protein>
<dbReference type="PANTHER" id="PTHR48228:SF2">
    <property type="entry name" value="E-CINNAMOYL-COA:R-PHENYLLACTATE COA TRANSFERASE LARGE SUBUNIT"/>
    <property type="match status" value="1"/>
</dbReference>
<accession>A0A2U3PCE6</accession>
<sequence>MSRVLSGVRVVEIASWTYVPSAGAALADWGADVIKVESVEFGDPSRALVVGGFTREAARVDADFMLELGNRGKRSIAIDLKSELGREFFGRLLATADVLLTNWLPGALERARLTVEDIRAFNPNIIIARGSGLGVRGPDRNQGGFDGATYSARGGVAYTLTPFGSDYPAVQGPAFGDLQGGATLAGGVCAALFHRERTGEATIVDSSLLAQAMWAIAPSILVADFFDADGIPGAPPGVAMNPVVNRYKTQDGRWIQLVFLQPDKFWAGFCHRIGLPELATDERFVPSANLVAHTSEAVAILNKAFAEHDLAHWQKVLADEPGVWATYATPRETLNDPQAGPNGYLIANVDDQGKEYRTVAAPVQFGETPPEPSRAPEHGQHTEEILLELGIDWDDIAKGKDVGAVL</sequence>
<dbReference type="Gene3D" id="3.40.50.10540">
    <property type="entry name" value="Crotonobetainyl-coa:carnitine coa-transferase, domain 1"/>
    <property type="match status" value="1"/>
</dbReference>
<dbReference type="SUPFAM" id="SSF89796">
    <property type="entry name" value="CoA-transferase family III (CaiB/BaiF)"/>
    <property type="match status" value="1"/>
</dbReference>